<evidence type="ECO:0000256" key="1">
    <source>
        <dbReference type="SAM" id="Phobius"/>
    </source>
</evidence>
<organism evidence="2">
    <name type="scientific">Marseillevirus LCMAC101</name>
    <dbReference type="NCBI Taxonomy" id="2506602"/>
    <lineage>
        <taxon>Viruses</taxon>
        <taxon>Varidnaviria</taxon>
        <taxon>Bamfordvirae</taxon>
        <taxon>Nucleocytoviricota</taxon>
        <taxon>Megaviricetes</taxon>
        <taxon>Pimascovirales</taxon>
        <taxon>Pimascovirales incertae sedis</taxon>
        <taxon>Marseilleviridae</taxon>
    </lineage>
</organism>
<keyword evidence="1" id="KW-0472">Membrane</keyword>
<dbReference type="EMBL" id="MK500327">
    <property type="protein sequence ID" value="QBK85528.1"/>
    <property type="molecule type" value="Genomic_DNA"/>
</dbReference>
<name>A0A481YQS4_9VIRU</name>
<sequence length="131" mass="14371">MLEQLTPGIILVGILLFLLVIYMFSSCSLKCNSSEPYAPTGYVGDCEFSDACAYNGAQTCTLWGNLPHGNLPPHANAPHGGRAGNCTLHGLCCPSFSTDQSRMQEQDLPESVIGARYQRSYQRMIEDDDYD</sequence>
<gene>
    <name evidence="2" type="ORF">LCMAC101_01150</name>
</gene>
<feature type="transmembrane region" description="Helical" evidence="1">
    <location>
        <begin position="6"/>
        <end position="24"/>
    </location>
</feature>
<protein>
    <submittedName>
        <fullName evidence="2">Uncharacterized protein</fullName>
    </submittedName>
</protein>
<evidence type="ECO:0000313" key="2">
    <source>
        <dbReference type="EMBL" id="QBK85528.1"/>
    </source>
</evidence>
<proteinExistence type="predicted"/>
<accession>A0A481YQS4</accession>
<keyword evidence="1" id="KW-1133">Transmembrane helix</keyword>
<reference evidence="2" key="1">
    <citation type="journal article" date="2019" name="MBio">
        <title>Virus Genomes from Deep Sea Sediments Expand the Ocean Megavirome and Support Independent Origins of Viral Gigantism.</title>
        <authorList>
            <person name="Backstrom D."/>
            <person name="Yutin N."/>
            <person name="Jorgensen S.L."/>
            <person name="Dharamshi J."/>
            <person name="Homa F."/>
            <person name="Zaremba-Niedwiedzka K."/>
            <person name="Spang A."/>
            <person name="Wolf Y.I."/>
            <person name="Koonin E.V."/>
            <person name="Ettema T.J."/>
        </authorList>
    </citation>
    <scope>NUCLEOTIDE SEQUENCE</scope>
</reference>
<keyword evidence="1" id="KW-0812">Transmembrane</keyword>